<feature type="region of interest" description="Disordered" evidence="7">
    <location>
        <begin position="125"/>
        <end position="146"/>
    </location>
</feature>
<evidence type="ECO:0000256" key="2">
    <source>
        <dbReference type="ARBA" id="ARBA00007665"/>
    </source>
</evidence>
<reference evidence="9" key="1">
    <citation type="journal article" date="2020" name="Stud. Mycol.">
        <title>101 Dothideomycetes genomes: a test case for predicting lifestyles and emergence of pathogens.</title>
        <authorList>
            <person name="Haridas S."/>
            <person name="Albert R."/>
            <person name="Binder M."/>
            <person name="Bloem J."/>
            <person name="Labutti K."/>
            <person name="Salamov A."/>
            <person name="Andreopoulos B."/>
            <person name="Baker S."/>
            <person name="Barry K."/>
            <person name="Bills G."/>
            <person name="Bluhm B."/>
            <person name="Cannon C."/>
            <person name="Castanera R."/>
            <person name="Culley D."/>
            <person name="Daum C."/>
            <person name="Ezra D."/>
            <person name="Gonzalez J."/>
            <person name="Henrissat B."/>
            <person name="Kuo A."/>
            <person name="Liang C."/>
            <person name="Lipzen A."/>
            <person name="Lutzoni F."/>
            <person name="Magnuson J."/>
            <person name="Mondo S."/>
            <person name="Nolan M."/>
            <person name="Ohm R."/>
            <person name="Pangilinan J."/>
            <person name="Park H.-J."/>
            <person name="Ramirez L."/>
            <person name="Alfaro M."/>
            <person name="Sun H."/>
            <person name="Tritt A."/>
            <person name="Yoshinaga Y."/>
            <person name="Zwiers L.-H."/>
            <person name="Turgeon B."/>
            <person name="Goodwin S."/>
            <person name="Spatafora J."/>
            <person name="Crous P."/>
            <person name="Grigoriev I."/>
        </authorList>
    </citation>
    <scope>NUCLEOTIDE SEQUENCE</scope>
    <source>
        <strain evidence="9">CBS 116005</strain>
    </source>
</reference>
<dbReference type="OrthoDB" id="69641at2759"/>
<dbReference type="PROSITE" id="PS00910">
    <property type="entry name" value="UPF0029"/>
    <property type="match status" value="1"/>
</dbReference>
<dbReference type="Pfam" id="PF05773">
    <property type="entry name" value="RWD"/>
    <property type="match status" value="1"/>
</dbReference>
<keyword evidence="4" id="KW-0678">Repressor</keyword>
<keyword evidence="5" id="KW-0810">Translation regulation</keyword>
<evidence type="ECO:0000256" key="1">
    <source>
        <dbReference type="ARBA" id="ARBA00004496"/>
    </source>
</evidence>
<dbReference type="SUPFAM" id="SSF54495">
    <property type="entry name" value="UBC-like"/>
    <property type="match status" value="1"/>
</dbReference>
<evidence type="ECO:0000313" key="9">
    <source>
        <dbReference type="EMBL" id="KAF2769800.1"/>
    </source>
</evidence>
<dbReference type="PROSITE" id="PS50908">
    <property type="entry name" value="RWD"/>
    <property type="match status" value="1"/>
</dbReference>
<evidence type="ECO:0000259" key="8">
    <source>
        <dbReference type="PROSITE" id="PS50908"/>
    </source>
</evidence>
<keyword evidence="10" id="KW-1185">Reference proteome</keyword>
<evidence type="ECO:0000256" key="6">
    <source>
        <dbReference type="ARBA" id="ARBA00023016"/>
    </source>
</evidence>
<dbReference type="Gene3D" id="3.30.230.30">
    <property type="entry name" value="Impact, N-terminal domain"/>
    <property type="match status" value="1"/>
</dbReference>
<proteinExistence type="inferred from homology"/>
<dbReference type="PANTHER" id="PTHR16301:SF25">
    <property type="entry name" value="PROTEIN IMPACT"/>
    <property type="match status" value="1"/>
</dbReference>
<dbReference type="GO" id="GO:0006446">
    <property type="term" value="P:regulation of translational initiation"/>
    <property type="evidence" value="ECO:0007669"/>
    <property type="project" value="TreeGrafter"/>
</dbReference>
<evidence type="ECO:0000256" key="7">
    <source>
        <dbReference type="SAM" id="MobiDB-lite"/>
    </source>
</evidence>
<dbReference type="Gene3D" id="3.10.110.10">
    <property type="entry name" value="Ubiquitin Conjugating Enzyme"/>
    <property type="match status" value="1"/>
</dbReference>
<dbReference type="InterPro" id="IPR001498">
    <property type="entry name" value="Impact_N"/>
</dbReference>
<organism evidence="9 10">
    <name type="scientific">Teratosphaeria nubilosa</name>
    <dbReference type="NCBI Taxonomy" id="161662"/>
    <lineage>
        <taxon>Eukaryota</taxon>
        <taxon>Fungi</taxon>
        <taxon>Dikarya</taxon>
        <taxon>Ascomycota</taxon>
        <taxon>Pezizomycotina</taxon>
        <taxon>Dothideomycetes</taxon>
        <taxon>Dothideomycetidae</taxon>
        <taxon>Mycosphaerellales</taxon>
        <taxon>Teratosphaeriaceae</taxon>
        <taxon>Teratosphaeria</taxon>
    </lineage>
</organism>
<dbReference type="InterPro" id="IPR023582">
    <property type="entry name" value="Impact"/>
</dbReference>
<dbReference type="EMBL" id="ML995831">
    <property type="protein sequence ID" value="KAF2769800.1"/>
    <property type="molecule type" value="Genomic_DNA"/>
</dbReference>
<dbReference type="InterPro" id="IPR006575">
    <property type="entry name" value="RWD_dom"/>
</dbReference>
<dbReference type="GO" id="GO:0140469">
    <property type="term" value="P:GCN2-mediated signaling"/>
    <property type="evidence" value="ECO:0007669"/>
    <property type="project" value="TreeGrafter"/>
</dbReference>
<dbReference type="InterPro" id="IPR020568">
    <property type="entry name" value="Ribosomal_Su5_D2-typ_SF"/>
</dbReference>
<comment type="subcellular location">
    <subcellularLocation>
        <location evidence="1">Cytoplasm</location>
    </subcellularLocation>
</comment>
<dbReference type="CDD" id="cd23822">
    <property type="entry name" value="RWD_ScYIH1-like"/>
    <property type="match status" value="1"/>
</dbReference>
<dbReference type="SUPFAM" id="SSF54211">
    <property type="entry name" value="Ribosomal protein S5 domain 2-like"/>
    <property type="match status" value="1"/>
</dbReference>
<sequence>MSEELQDEVTSINSIYTSTTLSKLPTSQLIYALTLPSQPSISVRIEFPPTYPDAPPSILGTQHVGDEVAKGSGTYLVELLRDVLSDIYIPGAPCIFDLIEEADQRLKNLGLDAREPAVQEQQAVEANGAPAVNVSGKQNSDEPMPQSLEDLDAPPPWVLSDVITEKKSVFVARAAAVTSIDQAKQNLAHLLSTDKKVAKATHNITAWRIRGENRVQYQDCDDDGETAAGGRLLHLLELMGVWDAMVVVTRWYGGVQLGPDRFRIINQTARDAVVKGRFAPEGGKEGARKKGKK</sequence>
<gene>
    <name evidence="9" type="ORF">EJ03DRAFT_88617</name>
</gene>
<accession>A0A6G1LAY8</accession>
<dbReference type="InterPro" id="IPR020569">
    <property type="entry name" value="UPF0029_Impact_CS"/>
</dbReference>
<dbReference type="Pfam" id="PF01205">
    <property type="entry name" value="Impact_N"/>
    <property type="match status" value="1"/>
</dbReference>
<evidence type="ECO:0000256" key="4">
    <source>
        <dbReference type="ARBA" id="ARBA00022491"/>
    </source>
</evidence>
<evidence type="ECO:0000313" key="10">
    <source>
        <dbReference type="Proteomes" id="UP000799436"/>
    </source>
</evidence>
<keyword evidence="6" id="KW-0346">Stress response</keyword>
<dbReference type="InterPro" id="IPR016135">
    <property type="entry name" value="UBQ-conjugating_enzyme/RWD"/>
</dbReference>
<keyword evidence="3" id="KW-0963">Cytoplasm</keyword>
<evidence type="ECO:0000256" key="5">
    <source>
        <dbReference type="ARBA" id="ARBA00022845"/>
    </source>
</evidence>
<comment type="similarity">
    <text evidence="2">Belongs to the IMPACT family.</text>
</comment>
<dbReference type="PANTHER" id="PTHR16301">
    <property type="entry name" value="IMPACT-RELATED"/>
    <property type="match status" value="1"/>
</dbReference>
<dbReference type="InterPro" id="IPR036956">
    <property type="entry name" value="Impact_N_sf"/>
</dbReference>
<dbReference type="AlphaFoldDB" id="A0A6G1LAY8"/>
<feature type="domain" description="RWD" evidence="8">
    <location>
        <begin position="7"/>
        <end position="109"/>
    </location>
</feature>
<protein>
    <submittedName>
        <fullName evidence="9">UPF0029-domain-containing protein</fullName>
    </submittedName>
</protein>
<evidence type="ECO:0000256" key="3">
    <source>
        <dbReference type="ARBA" id="ARBA00022490"/>
    </source>
</evidence>
<dbReference type="GO" id="GO:0005737">
    <property type="term" value="C:cytoplasm"/>
    <property type="evidence" value="ECO:0007669"/>
    <property type="project" value="UniProtKB-SubCell"/>
</dbReference>
<name>A0A6G1LAY8_9PEZI</name>
<dbReference type="Proteomes" id="UP000799436">
    <property type="component" value="Unassembled WGS sequence"/>
</dbReference>